<dbReference type="HOGENOM" id="CLU_014597_2_1_1"/>
<dbReference type="RefSeq" id="XP_013277502.1">
    <property type="nucleotide sequence ID" value="XM_013422048.1"/>
</dbReference>
<evidence type="ECO:0000313" key="4">
    <source>
        <dbReference type="Proteomes" id="UP000053617"/>
    </source>
</evidence>
<name>A0A0D2J3R7_9EURO</name>
<dbReference type="GO" id="GO:0005634">
    <property type="term" value="C:nucleus"/>
    <property type="evidence" value="ECO:0007669"/>
    <property type="project" value="UniProtKB-SubCell"/>
</dbReference>
<dbReference type="GO" id="GO:0000976">
    <property type="term" value="F:transcription cis-regulatory region binding"/>
    <property type="evidence" value="ECO:0007669"/>
    <property type="project" value="TreeGrafter"/>
</dbReference>
<dbReference type="STRING" id="1442369.A0A0D2J3R7"/>
<dbReference type="AlphaFoldDB" id="A0A0D2J3R7"/>
<evidence type="ECO:0000256" key="1">
    <source>
        <dbReference type="ARBA" id="ARBA00004123"/>
    </source>
</evidence>
<keyword evidence="2" id="KW-0539">Nucleus</keyword>
<dbReference type="GO" id="GO:0003700">
    <property type="term" value="F:DNA-binding transcription factor activity"/>
    <property type="evidence" value="ECO:0007669"/>
    <property type="project" value="TreeGrafter"/>
</dbReference>
<organism evidence="3 4">
    <name type="scientific">Rhinocladiella mackenziei CBS 650.93</name>
    <dbReference type="NCBI Taxonomy" id="1442369"/>
    <lineage>
        <taxon>Eukaryota</taxon>
        <taxon>Fungi</taxon>
        <taxon>Dikarya</taxon>
        <taxon>Ascomycota</taxon>
        <taxon>Pezizomycotina</taxon>
        <taxon>Eurotiomycetes</taxon>
        <taxon>Chaetothyriomycetidae</taxon>
        <taxon>Chaetothyriales</taxon>
        <taxon>Herpotrichiellaceae</taxon>
        <taxon>Rhinocladiella</taxon>
    </lineage>
</organism>
<reference evidence="3 4" key="1">
    <citation type="submission" date="2015-01" db="EMBL/GenBank/DDBJ databases">
        <title>The Genome Sequence of Rhinocladiella mackenzie CBS 650.93.</title>
        <authorList>
            <consortium name="The Broad Institute Genomics Platform"/>
            <person name="Cuomo C."/>
            <person name="de Hoog S."/>
            <person name="Gorbushina A."/>
            <person name="Stielow B."/>
            <person name="Teixiera M."/>
            <person name="Abouelleil A."/>
            <person name="Chapman S.B."/>
            <person name="Priest M."/>
            <person name="Young S.K."/>
            <person name="Wortman J."/>
            <person name="Nusbaum C."/>
            <person name="Birren B."/>
        </authorList>
    </citation>
    <scope>NUCLEOTIDE SEQUENCE [LARGE SCALE GENOMIC DNA]</scope>
    <source>
        <strain evidence="3 4">CBS 650.93</strain>
    </source>
</reference>
<protein>
    <recommendedName>
        <fullName evidence="5">Transcription factor domain-containing protein</fullName>
    </recommendedName>
</protein>
<accession>A0A0D2J3R7</accession>
<dbReference type="Proteomes" id="UP000053617">
    <property type="component" value="Unassembled WGS sequence"/>
</dbReference>
<proteinExistence type="predicted"/>
<dbReference type="OrthoDB" id="4835445at2759"/>
<dbReference type="EMBL" id="KN847475">
    <property type="protein sequence ID" value="KIX10366.1"/>
    <property type="molecule type" value="Genomic_DNA"/>
</dbReference>
<gene>
    <name evidence="3" type="ORF">Z518_01448</name>
</gene>
<evidence type="ECO:0000256" key="2">
    <source>
        <dbReference type="ARBA" id="ARBA00023242"/>
    </source>
</evidence>
<dbReference type="PANTHER" id="PTHR37534">
    <property type="entry name" value="TRANSCRIPTIONAL ACTIVATOR PROTEIN UGA3"/>
    <property type="match status" value="1"/>
</dbReference>
<dbReference type="InterPro" id="IPR021858">
    <property type="entry name" value="Fun_TF"/>
</dbReference>
<dbReference type="GO" id="GO:0045944">
    <property type="term" value="P:positive regulation of transcription by RNA polymerase II"/>
    <property type="evidence" value="ECO:0007669"/>
    <property type="project" value="TreeGrafter"/>
</dbReference>
<dbReference type="GeneID" id="25289519"/>
<sequence length="480" mass="53775">MTVEPQDPSVVDEEAALRGRSVPGLLYCSTSNGDPSIKQARRFGNHRHSSQPLCKSSLPPPDTILCNPQLQVDFFSHEICKALCAFDSIYNPERIVTVSRADASLLFFSLSRYLTAAYFNTNTSTSNGCVVARNAQTETLHRLKHEITELDMSKQTKIEEVLMAVIMYGLSTNWDGSNDPSFMHYNAAVSTFHHTYQDANVEPRRSRAEGFFPHLLDPPVIENETRIDNFRIWTNKIVPHPLAGVSPQAQLLLGRVGSLVYAQRLRCRERSFTSMNNIHKEYRALQEARQLEEELLILELPQEDEFVDVTDPDTPLKDLFTTADAYRLSALVLLYRTFPDLLEVRLSWRLSQGTYSCCHSQEERRLLWVTALALHVLDLLCQNAPGSGTRSIQQILLIIVAGELRMPQSSLTMQAFDDSSTDSISPETASSVTTSTKPEYTDIFDVLDHGGVAAVHDRLGAAAEDCFCQEVNSESGVQRS</sequence>
<comment type="subcellular location">
    <subcellularLocation>
        <location evidence="1">Nucleus</location>
    </subcellularLocation>
</comment>
<evidence type="ECO:0008006" key="5">
    <source>
        <dbReference type="Google" id="ProtNLM"/>
    </source>
</evidence>
<dbReference type="PANTHER" id="PTHR37534:SF11">
    <property type="entry name" value="ZN(II)2CYS6 TRANSCRIPTION FACTOR (EUROFUNG)"/>
    <property type="match status" value="1"/>
</dbReference>
<evidence type="ECO:0000313" key="3">
    <source>
        <dbReference type="EMBL" id="KIX10366.1"/>
    </source>
</evidence>
<keyword evidence="4" id="KW-1185">Reference proteome</keyword>
<dbReference type="Pfam" id="PF11951">
    <property type="entry name" value="Fungal_trans_2"/>
    <property type="match status" value="1"/>
</dbReference>
<dbReference type="VEuPathDB" id="FungiDB:Z518_01448"/>